<evidence type="ECO:0000313" key="2">
    <source>
        <dbReference type="EMBL" id="CAF3408007.1"/>
    </source>
</evidence>
<dbReference type="Gene3D" id="3.40.50.10140">
    <property type="entry name" value="Toll/interleukin-1 receptor homology (TIR) domain"/>
    <property type="match status" value="1"/>
</dbReference>
<gene>
    <name evidence="2" type="ORF">KIK155_LOCUS8765</name>
</gene>
<dbReference type="Proteomes" id="UP000663865">
    <property type="component" value="Unassembled WGS sequence"/>
</dbReference>
<accession>A0A818ASH9</accession>
<dbReference type="Pfam" id="PF13676">
    <property type="entry name" value="TIR_2"/>
    <property type="match status" value="1"/>
</dbReference>
<feature type="domain" description="TIR" evidence="1">
    <location>
        <begin position="701"/>
        <end position="818"/>
    </location>
</feature>
<dbReference type="AlphaFoldDB" id="A0A818ASH9"/>
<dbReference type="InterPro" id="IPR000157">
    <property type="entry name" value="TIR_dom"/>
</dbReference>
<organism evidence="2 3">
    <name type="scientific">Rotaria socialis</name>
    <dbReference type="NCBI Taxonomy" id="392032"/>
    <lineage>
        <taxon>Eukaryota</taxon>
        <taxon>Metazoa</taxon>
        <taxon>Spiralia</taxon>
        <taxon>Gnathifera</taxon>
        <taxon>Rotifera</taxon>
        <taxon>Eurotatoria</taxon>
        <taxon>Bdelloidea</taxon>
        <taxon>Philodinida</taxon>
        <taxon>Philodinidae</taxon>
        <taxon>Rotaria</taxon>
    </lineage>
</organism>
<dbReference type="InterPro" id="IPR043472">
    <property type="entry name" value="Macro_dom-like"/>
</dbReference>
<evidence type="ECO:0000259" key="1">
    <source>
        <dbReference type="Pfam" id="PF13676"/>
    </source>
</evidence>
<comment type="caution">
    <text evidence="2">The sequence shown here is derived from an EMBL/GenBank/DDBJ whole genome shotgun (WGS) entry which is preliminary data.</text>
</comment>
<protein>
    <recommendedName>
        <fullName evidence="1">TIR domain-containing protein</fullName>
    </recommendedName>
</protein>
<dbReference type="PANTHER" id="PTHR46270">
    <property type="entry name" value="ARMADILLO-TYPE FOLD-RELATED"/>
    <property type="match status" value="1"/>
</dbReference>
<evidence type="ECO:0000313" key="3">
    <source>
        <dbReference type="Proteomes" id="UP000663865"/>
    </source>
</evidence>
<dbReference type="PANTHER" id="PTHR46270:SF2">
    <property type="entry name" value="TIR DOMAIN-CONTAINING PROTEIN"/>
    <property type="match status" value="1"/>
</dbReference>
<dbReference type="Gene3D" id="3.40.220.10">
    <property type="entry name" value="Leucine Aminopeptidase, subunit E, domain 1"/>
    <property type="match status" value="1"/>
</dbReference>
<dbReference type="GO" id="GO:0007165">
    <property type="term" value="P:signal transduction"/>
    <property type="evidence" value="ECO:0007669"/>
    <property type="project" value="InterPro"/>
</dbReference>
<name>A0A818ASH9_9BILA</name>
<dbReference type="SUPFAM" id="SSF52949">
    <property type="entry name" value="Macro domain-like"/>
    <property type="match status" value="1"/>
</dbReference>
<sequence>MDLLPTDPDAPIYTVDNLIHKKFLDNSNFCLCLQEYLKNSLSIEIAIIPQEPPRDWPKKKKQSLNYLIQLLGTYENREEMERIVSDFFKDLFTKIQCQTFSDDKVKKWLQHSFTRANNIKCIEEIINETSLNLFVVCEEDAQHSLRIHYVAKDLMNVPDSEELNKIIELKISQEVVEVLCSQEQSKTIMKESRTMIAKAEKKGNVSVFIDSIYSGSRRKSYNIILFGYHKLVNRLKNEFLNMIDRRSVVIFKLNLLDEFQIEFLLRECAEKLKQIVKTYKEFGVHFRLRRREFVAPQHLKDEIESCITQLLSSSTSKTFKSIPLSKDIADIAEKQLKNIARKCHCHIITESKYKFRSYTIPKGLSSNGHVLKSTMEQSEHFLSSPDVFNRLAVADGSIEIRTGDIARQDVDTIVIPVTFNGLREGVIERADAFNYEKNYTDETDIKFTETNGGKLNCKRILFSNWTPSKTMNDDDLRKSIKIFISKSIEHATKEKTQTSVAFAVPDSCSNEIILAREMIDTAKKQLESKNLQLKISFILLPEQRTLHSQCFAVIGTMQDIYAQFDWTNRVIKTTVIASHVGNLTKCQEKINSYLNQCTTSKKLTNSNSIFQHWDQYTINAFYKYCKVQCVLLQIDQKKQELELIGPVNNVIEASQRWSLLSDLMAEKFSRISSIECSSSVAMRTPRARSEAVIEAAKVYNIMLSYCQEDIKQCQYLINRLTEEGFFVWAEPLIVEQPRDVSSQINKADCIILCVSENYCDSSSCEKEARYAFQTSKQVFPVKIQNHSLISWQREVFEERIFFQLFGSKNHFDLQFGKLLFEILRYTKPTYGSLLQQISGGQNKNADESRSFLTVEQRRSMHNHKIRTLTDIGRIGKKEMKTLVEQLQNVISDIDNTGSESNDQAESNNDNHIRYQNATDVLSQWIPAVFDGLLSSKACSFLTDILSWIKRWLKKPTNMTKQNLPPFSASGDINDAIFPMPEYILLQHRDLHTKSLSFMPSTSVNLRNIFEYDIIKRPIERALKRVSLKTIPIDEDRIYRICSPKVEYFNGLSQIFSAERTTPDNDSQKRATLPLVSSKSFPWKKTTMHQHPASNDSKQMAQERINIIQHSSKKYACLSRKQLEPYFQKFAERMRQNATQFEHFCLTNATVVRQRNQKDW</sequence>
<dbReference type="EMBL" id="CAJNYV010001162">
    <property type="protein sequence ID" value="CAF3408007.1"/>
    <property type="molecule type" value="Genomic_DNA"/>
</dbReference>
<dbReference type="InterPro" id="IPR035897">
    <property type="entry name" value="Toll_tir_struct_dom_sf"/>
</dbReference>
<reference evidence="2" key="1">
    <citation type="submission" date="2021-02" db="EMBL/GenBank/DDBJ databases">
        <authorList>
            <person name="Nowell W R."/>
        </authorList>
    </citation>
    <scope>NUCLEOTIDE SEQUENCE</scope>
</reference>
<proteinExistence type="predicted"/>
<dbReference type="SUPFAM" id="SSF52200">
    <property type="entry name" value="Toll/Interleukin receptor TIR domain"/>
    <property type="match status" value="1"/>
</dbReference>